<dbReference type="InterPro" id="IPR006189">
    <property type="entry name" value="CHASE_dom"/>
</dbReference>
<feature type="domain" description="CHASE" evidence="6">
    <location>
        <begin position="143"/>
        <end position="205"/>
    </location>
</feature>
<organism evidence="7 8">
    <name type="scientific">Antarctobacter heliothermus</name>
    <dbReference type="NCBI Taxonomy" id="74033"/>
    <lineage>
        <taxon>Bacteria</taxon>
        <taxon>Pseudomonadati</taxon>
        <taxon>Pseudomonadota</taxon>
        <taxon>Alphaproteobacteria</taxon>
        <taxon>Rhodobacterales</taxon>
        <taxon>Roseobacteraceae</taxon>
        <taxon>Antarctobacter</taxon>
    </lineage>
</organism>
<dbReference type="EMBL" id="FZON01000027">
    <property type="protein sequence ID" value="SNS68934.1"/>
    <property type="molecule type" value="Genomic_DNA"/>
</dbReference>
<dbReference type="PROSITE" id="PS50839">
    <property type="entry name" value="CHASE"/>
    <property type="match status" value="1"/>
</dbReference>
<accession>A0A239GLJ3</accession>
<name>A0A239GLJ3_9RHOB</name>
<evidence type="ECO:0000256" key="4">
    <source>
        <dbReference type="ARBA" id="ARBA00023136"/>
    </source>
</evidence>
<evidence type="ECO:0000313" key="7">
    <source>
        <dbReference type="EMBL" id="SNS68934.1"/>
    </source>
</evidence>
<dbReference type="RefSeq" id="WP_245823250.1">
    <property type="nucleotide sequence ID" value="NZ_FZON01000027.1"/>
</dbReference>
<evidence type="ECO:0000259" key="6">
    <source>
        <dbReference type="PROSITE" id="PS50839"/>
    </source>
</evidence>
<dbReference type="Gene3D" id="3.30.450.350">
    <property type="entry name" value="CHASE domain"/>
    <property type="match status" value="1"/>
</dbReference>
<dbReference type="SMART" id="SM01079">
    <property type="entry name" value="CHASE"/>
    <property type="match status" value="1"/>
</dbReference>
<dbReference type="GO" id="GO:0003824">
    <property type="term" value="F:catalytic activity"/>
    <property type="evidence" value="ECO:0007669"/>
    <property type="project" value="UniProtKB-ARBA"/>
</dbReference>
<evidence type="ECO:0000256" key="3">
    <source>
        <dbReference type="ARBA" id="ARBA00022989"/>
    </source>
</evidence>
<dbReference type="GO" id="GO:0016020">
    <property type="term" value="C:membrane"/>
    <property type="evidence" value="ECO:0007669"/>
    <property type="project" value="UniProtKB-SubCell"/>
</dbReference>
<reference evidence="7 8" key="1">
    <citation type="submission" date="2017-06" db="EMBL/GenBank/DDBJ databases">
        <authorList>
            <person name="Kim H.J."/>
            <person name="Triplett B.A."/>
        </authorList>
    </citation>
    <scope>NUCLEOTIDE SEQUENCE [LARGE SCALE GENOMIC DNA]</scope>
    <source>
        <strain evidence="7 8">DSM 11445</strain>
    </source>
</reference>
<sequence>MKSLESRSPGITSLHVLIVALSLAMTVGAWVYSKNQVDLQIENRFLAAKDRTIGLIVDRMSRYEDALWSGVAHIDAKGGKTSHAEWKTFAGSLNLEKKYPGVNGIGVIYYVDGKNLADFQTLRDAERRDFSVFPQHEQDFMLPITFIEPEDINAAAIGLDVAHETNRRTGLLASRDTGTAQITGPIFLVQDSGHTAGFLFYTPFYDGERLCCAKSVTSGVPLSPDAIIPQAL</sequence>
<gene>
    <name evidence="7" type="ORF">SAMN04488078_10272</name>
</gene>
<dbReference type="Pfam" id="PF03924">
    <property type="entry name" value="CHASE"/>
    <property type="match status" value="1"/>
</dbReference>
<dbReference type="Proteomes" id="UP000198440">
    <property type="component" value="Unassembled WGS sequence"/>
</dbReference>
<evidence type="ECO:0000256" key="1">
    <source>
        <dbReference type="ARBA" id="ARBA00004370"/>
    </source>
</evidence>
<feature type="transmembrane region" description="Helical" evidence="5">
    <location>
        <begin position="12"/>
        <end position="32"/>
    </location>
</feature>
<dbReference type="GO" id="GO:0007165">
    <property type="term" value="P:signal transduction"/>
    <property type="evidence" value="ECO:0007669"/>
    <property type="project" value="UniProtKB-ARBA"/>
</dbReference>
<comment type="subcellular location">
    <subcellularLocation>
        <location evidence="1">Membrane</location>
    </subcellularLocation>
</comment>
<keyword evidence="2 5" id="KW-0812">Transmembrane</keyword>
<proteinExistence type="predicted"/>
<dbReference type="AlphaFoldDB" id="A0A239GLJ3"/>
<keyword evidence="3 5" id="KW-1133">Transmembrane helix</keyword>
<evidence type="ECO:0000256" key="5">
    <source>
        <dbReference type="SAM" id="Phobius"/>
    </source>
</evidence>
<keyword evidence="4 5" id="KW-0472">Membrane</keyword>
<evidence type="ECO:0000256" key="2">
    <source>
        <dbReference type="ARBA" id="ARBA00022692"/>
    </source>
</evidence>
<evidence type="ECO:0000313" key="8">
    <source>
        <dbReference type="Proteomes" id="UP000198440"/>
    </source>
</evidence>
<protein>
    <submittedName>
        <fullName evidence="7">CHASE domain-containing protein</fullName>
    </submittedName>
</protein>
<dbReference type="InterPro" id="IPR042240">
    <property type="entry name" value="CHASE_sf"/>
</dbReference>